<comment type="caution">
    <text evidence="1">The sequence shown here is derived from an EMBL/GenBank/DDBJ whole genome shotgun (WGS) entry which is preliminary data.</text>
</comment>
<keyword evidence="2" id="KW-1185">Reference proteome</keyword>
<evidence type="ECO:0000313" key="2">
    <source>
        <dbReference type="Proteomes" id="UP000306319"/>
    </source>
</evidence>
<organism evidence="1 2">
    <name type="scientific">Lepagella muris</name>
    <dbReference type="NCBI Taxonomy" id="3032870"/>
    <lineage>
        <taxon>Bacteria</taxon>
        <taxon>Pseudomonadati</taxon>
        <taxon>Bacteroidota</taxon>
        <taxon>Bacteroidia</taxon>
        <taxon>Bacteroidales</taxon>
        <taxon>Muribaculaceae</taxon>
        <taxon>Lepagella</taxon>
    </lineage>
</organism>
<evidence type="ECO:0000313" key="1">
    <source>
        <dbReference type="EMBL" id="TGY80228.1"/>
    </source>
</evidence>
<protein>
    <submittedName>
        <fullName evidence="1">Uncharacterized protein</fullName>
    </submittedName>
</protein>
<accession>A0AC61RLM5</accession>
<dbReference type="EMBL" id="SRYB01000003">
    <property type="protein sequence ID" value="TGY80228.1"/>
    <property type="molecule type" value="Genomic_DNA"/>
</dbReference>
<name>A0AC61RLM5_9BACT</name>
<proteinExistence type="predicted"/>
<dbReference type="Proteomes" id="UP000306319">
    <property type="component" value="Unassembled WGS sequence"/>
</dbReference>
<sequence>MAKDKDKVQLQVLDELCGKTRTSLNAALHYLEVVAVTETTRDTAMVKTKIDEALMWLERYHTGVMIDLANKTCV</sequence>
<gene>
    <name evidence="1" type="ORF">E5331_03030</name>
</gene>
<reference evidence="1" key="1">
    <citation type="submission" date="2019-04" db="EMBL/GenBank/DDBJ databases">
        <title>Microbes associate with the intestines of laboratory mice.</title>
        <authorList>
            <person name="Navarre W."/>
            <person name="Wong E."/>
            <person name="Huang K."/>
            <person name="Tropini C."/>
            <person name="Ng K."/>
            <person name="Yu B."/>
        </authorList>
    </citation>
    <scope>NUCLEOTIDE SEQUENCE</scope>
    <source>
        <strain evidence="1">NM04_E33</strain>
    </source>
</reference>